<evidence type="ECO:0000313" key="4">
    <source>
        <dbReference type="EMBL" id="OEU22507.1"/>
    </source>
</evidence>
<proteinExistence type="predicted"/>
<sequence length="1868" mass="206159">MDTYPHLMRLIRATLSSYDEKHYLLSDWHPETMFTLLCMEEKGAKLALTGDIKRVLLWLSDKIDGSPEDNLSSNVPLLVAPLALWGSEVVDASIDTNNDGKESAASLMASMTIGGSRTSDVVDKDKRRLKRLQDVLDKHIPRNGINEEDPVNIPEILSTMHANELRVLQAILSVAMEPPKYGKLDPQGQLTLTIYAIHREYKNIENDEEKSTSKSSMSMQSFHHAKRQMKLEADRPKLHPQNASAGCLAALSSDYQQLLVDTIRQPGEKLDWLTVRNLRIPFWLRSDEKLRQLSEEIGQNLYRKSKDILKSAIFFIIARKMRTLKNLAAADMSMSGRKFHKFLINYDFSSERGRVAAEKNAFSLLRKNQYDSAAAFFLLADPPILKSAVETIATKMEDIDLAFLVARLLGNSLSSSGQSAGLGFGGTLGGGGGFAGSGPPILEVTKDKETFKDWKPRLGPVAKSLILDRGLPSAHNDTCLSAVQLIWLGRFDEAFNWLSGLVDYNGKDLPYFVEDLTFPQLHRPSAMAKKSRDSTVFTMNSCINLVSGPVLLKMMKASERTRLASTFALCRSLVSAGIEVSALRSLMKNMDEAKFEKEGYQNTCITAIPRIEKQQNPASTPMPNSGDMSSSIFDSFDAPPTKPKIAARPASRPNSGDMTSSIFDSFDAPPPKPKIAAKPASTANSGDMTSSIFDSFDAPPPKPKIAARPASTANSGDMTSSIFDSFDAPPPKPKIAAKPASTANSGDMTSSIFDSFDAPPPKPRIAASAGNGMVSSIFDSFDPPRPMKLNSTSSGAMESSIFDTFDASPSSKGIATPNADKSTETNNRSQKFVEGSDEVLPETKELRSPPSLWIEWQKDLICDAAARRLIRELSTLCAPYYCDEFDKGDFCEQPLMTSDASQVLHFHCDGEVLIKDVREVIGNISKLTALECKVVVERAIQLLYTPYQFYRTLYVVLLLAAIKQVELAEDVLRMAAQSLVERCYSNAFSNSHVANGRRCAAHLSTLSSKKFAAHMSWQLELCLWIHRGGALPLSGLALNEAICSVRIGYFVASWNRDFKVQELMMKQPPDCLIDEGAGRQLWSSLKIISGGAGREKNVIGTGSGGWEFLVDCRRARATELLRERPTGSFIIRPHPQDHGVFTISFKTNLVPSQDSRGVKPNASVESSNNTEERPKPPPVPQPPSESRPIKRDDVVQHAIVRLSDSGFRCGSFGPFGTLMDLLEAVSSSLPFNLRFDLPPTEGIIKEEGSKPSPNSTFLRKLGMLQADPANNTNDSQFVNEWNEEYIEDHKESNEDKREIFGLFFELVLLHGLRKQLSAVAAAEYDSAEWLDDATDDVDSIGSISDVSVDIGVEQEYAIASRIMRPLLIWCRMMEIEVSSFLAPSSNYTTSIESPQSISLEESETAIEISTSEKSNTLDGGDLIIRRMIQPDSGVEFRTLRLGDGGENAMVVLFSKKEAVAWFLNNGVETDEEDAVDRLNFMEKSRIIEAVDLRLLAPKAYKKKKKKSEDDENAPIEGEASIDSGIRYRLVDPWEVEPLENREAETKGASLGREHLLAFSLTRATSSCEDILKSLGGLHLLELWTTLKGGISLTKSIATVQAPWERSAGGDLLLCDGVNAEPSVYDNSIREHLYRNLIFNRLQLPQRYVALIQVELLDLKNLTSPGGSLTLTVYSLLRLKRARSGAPLTSKARTLDSVSTDPIKLSKTSGPNAPASWGSLVRFRYPLPENTDIEGKCYDSDCESLFKGPPSVLQISVYEKKFMSDSYLGGADIKLNGLGSGGQLEEWVPLKTETNGINWFARIRLTLRFELMCLAPKNEPGTSLEKLAPSVGRNRIQKLCSVGGAQFDLKQSVSTPDILSYFESYFETD</sequence>
<evidence type="ECO:0000256" key="2">
    <source>
        <dbReference type="SAM" id="MobiDB-lite"/>
    </source>
</evidence>
<feature type="compositionally biased region" description="Pro residues" evidence="2">
    <location>
        <begin position="1176"/>
        <end position="1185"/>
    </location>
</feature>
<dbReference type="PANTHER" id="PTHR13950:SF9">
    <property type="entry name" value="RABCONNECTIN-3A"/>
    <property type="match status" value="1"/>
</dbReference>
<feature type="region of interest" description="Disordered" evidence="2">
    <location>
        <begin position="609"/>
        <end position="758"/>
    </location>
</feature>
<evidence type="ECO:0000313" key="5">
    <source>
        <dbReference type="Proteomes" id="UP000095751"/>
    </source>
</evidence>
<dbReference type="EMBL" id="KV784353">
    <property type="protein sequence ID" value="OEU22507.1"/>
    <property type="molecule type" value="Genomic_DNA"/>
</dbReference>
<reference evidence="4 5" key="1">
    <citation type="submission" date="2016-09" db="EMBL/GenBank/DDBJ databases">
        <title>Extensive genetic diversity and differential bi-allelic expression allows diatom success in the polar Southern Ocean.</title>
        <authorList>
            <consortium name="DOE Joint Genome Institute"/>
            <person name="Mock T."/>
            <person name="Otillar R.P."/>
            <person name="Strauss J."/>
            <person name="Dupont C."/>
            <person name="Frickenhaus S."/>
            <person name="Maumus F."/>
            <person name="Mcmullan M."/>
            <person name="Sanges R."/>
            <person name="Schmutz J."/>
            <person name="Toseland A."/>
            <person name="Valas R."/>
            <person name="Veluchamy A."/>
            <person name="Ward B.J."/>
            <person name="Allen A."/>
            <person name="Barry K."/>
            <person name="Falciatore A."/>
            <person name="Ferrante M."/>
            <person name="Fortunato A.E."/>
            <person name="Gloeckner G."/>
            <person name="Gruber A."/>
            <person name="Hipkin R."/>
            <person name="Janech M."/>
            <person name="Kroth P."/>
            <person name="Leese F."/>
            <person name="Lindquist E."/>
            <person name="Lyon B.R."/>
            <person name="Martin J."/>
            <person name="Mayer C."/>
            <person name="Parker M."/>
            <person name="Quesneville H."/>
            <person name="Raymond J."/>
            <person name="Uhlig C."/>
            <person name="Valentin K.U."/>
            <person name="Worden A.Z."/>
            <person name="Armbrust E.V."/>
            <person name="Bowler C."/>
            <person name="Green B."/>
            <person name="Moulton V."/>
            <person name="Van Oosterhout C."/>
            <person name="Grigoriev I."/>
        </authorList>
    </citation>
    <scope>NUCLEOTIDE SEQUENCE [LARGE SCALE GENOMIC DNA]</scope>
    <source>
        <strain evidence="4 5">CCMP1102</strain>
    </source>
</reference>
<feature type="domain" description="SH2" evidence="3">
    <location>
        <begin position="1106"/>
        <end position="1223"/>
    </location>
</feature>
<dbReference type="Gene3D" id="3.30.505.10">
    <property type="entry name" value="SH2 domain"/>
    <property type="match status" value="1"/>
</dbReference>
<feature type="compositionally biased region" description="Polar residues" evidence="2">
    <location>
        <begin position="741"/>
        <end position="753"/>
    </location>
</feature>
<dbReference type="PANTHER" id="PTHR13950">
    <property type="entry name" value="RABCONNECTIN-RELATED"/>
    <property type="match status" value="1"/>
</dbReference>
<dbReference type="InterPro" id="IPR052208">
    <property type="entry name" value="DmX-like/RAVE_component"/>
</dbReference>
<feature type="region of interest" description="Disordered" evidence="2">
    <location>
        <begin position="1152"/>
        <end position="1191"/>
    </location>
</feature>
<keyword evidence="1" id="KW-0727">SH2 domain</keyword>
<dbReference type="KEGG" id="fcy:FRACYDRAFT_205312"/>
<dbReference type="SUPFAM" id="SSF55550">
    <property type="entry name" value="SH2 domain"/>
    <property type="match status" value="1"/>
</dbReference>
<dbReference type="InParanoid" id="A0A1E7FWK0"/>
<dbReference type="GO" id="GO:0043291">
    <property type="term" value="C:RAVE complex"/>
    <property type="evidence" value="ECO:0007669"/>
    <property type="project" value="TreeGrafter"/>
</dbReference>
<dbReference type="OrthoDB" id="47780at2759"/>
<accession>A0A1E7FWK0</accession>
<feature type="compositionally biased region" description="Polar residues" evidence="2">
    <location>
        <begin position="711"/>
        <end position="723"/>
    </location>
</feature>
<protein>
    <recommendedName>
        <fullName evidence="3">SH2 domain-containing protein</fullName>
    </recommendedName>
</protein>
<dbReference type="InterPro" id="IPR022033">
    <property type="entry name" value="Rav1p_C"/>
</dbReference>
<feature type="compositionally biased region" description="Polar residues" evidence="2">
    <location>
        <begin position="681"/>
        <end position="693"/>
    </location>
</feature>
<dbReference type="InterPro" id="IPR036860">
    <property type="entry name" value="SH2_dom_sf"/>
</dbReference>
<dbReference type="SUPFAM" id="SSF49562">
    <property type="entry name" value="C2 domain (Calcium/lipid-binding domain, CaLB)"/>
    <property type="match status" value="1"/>
</dbReference>
<feature type="compositionally biased region" description="Polar residues" evidence="2">
    <location>
        <begin position="614"/>
        <end position="633"/>
    </location>
</feature>
<evidence type="ECO:0000256" key="1">
    <source>
        <dbReference type="PROSITE-ProRule" id="PRU00191"/>
    </source>
</evidence>
<name>A0A1E7FWK0_9STRA</name>
<feature type="compositionally biased region" description="Polar residues" evidence="2">
    <location>
        <begin position="652"/>
        <end position="663"/>
    </location>
</feature>
<feature type="region of interest" description="Disordered" evidence="2">
    <location>
        <begin position="804"/>
        <end position="841"/>
    </location>
</feature>
<dbReference type="InterPro" id="IPR035892">
    <property type="entry name" value="C2_domain_sf"/>
</dbReference>
<organism evidence="4 5">
    <name type="scientific">Fragilariopsis cylindrus CCMP1102</name>
    <dbReference type="NCBI Taxonomy" id="635003"/>
    <lineage>
        <taxon>Eukaryota</taxon>
        <taxon>Sar</taxon>
        <taxon>Stramenopiles</taxon>
        <taxon>Ochrophyta</taxon>
        <taxon>Bacillariophyta</taxon>
        <taxon>Bacillariophyceae</taxon>
        <taxon>Bacillariophycidae</taxon>
        <taxon>Bacillariales</taxon>
        <taxon>Bacillariaceae</taxon>
        <taxon>Fragilariopsis</taxon>
    </lineage>
</organism>
<evidence type="ECO:0000259" key="3">
    <source>
        <dbReference type="PROSITE" id="PS50001"/>
    </source>
</evidence>
<dbReference type="PROSITE" id="PS50001">
    <property type="entry name" value="SH2"/>
    <property type="match status" value="1"/>
</dbReference>
<keyword evidence="5" id="KW-1185">Reference proteome</keyword>
<dbReference type="Pfam" id="PF12234">
    <property type="entry name" value="Rav1p_C"/>
    <property type="match status" value="1"/>
</dbReference>
<dbReference type="CDD" id="cd00173">
    <property type="entry name" value="SH2"/>
    <property type="match status" value="1"/>
</dbReference>
<dbReference type="GO" id="GO:0007035">
    <property type="term" value="P:vacuolar acidification"/>
    <property type="evidence" value="ECO:0007669"/>
    <property type="project" value="TreeGrafter"/>
</dbReference>
<gene>
    <name evidence="4" type="ORF">FRACYDRAFT_205312</name>
</gene>
<dbReference type="InterPro" id="IPR000980">
    <property type="entry name" value="SH2"/>
</dbReference>
<dbReference type="Proteomes" id="UP000095751">
    <property type="component" value="Unassembled WGS sequence"/>
</dbReference>
<feature type="region of interest" description="Disordered" evidence="2">
    <location>
        <begin position="205"/>
        <end position="228"/>
    </location>
</feature>